<keyword evidence="2" id="KW-1133">Transmembrane helix</keyword>
<comment type="caution">
    <text evidence="3">The sequence shown here is derived from an EMBL/GenBank/DDBJ whole genome shotgun (WGS) entry which is preliminary data.</text>
</comment>
<evidence type="ECO:0000256" key="1">
    <source>
        <dbReference type="SAM" id="MobiDB-lite"/>
    </source>
</evidence>
<keyword evidence="2" id="KW-0812">Transmembrane</keyword>
<dbReference type="Proteomes" id="UP001189429">
    <property type="component" value="Unassembled WGS sequence"/>
</dbReference>
<name>A0ABN9UXL8_9DINO</name>
<proteinExistence type="predicted"/>
<feature type="transmembrane region" description="Helical" evidence="2">
    <location>
        <begin position="67"/>
        <end position="93"/>
    </location>
</feature>
<keyword evidence="4" id="KW-1185">Reference proteome</keyword>
<accession>A0ABN9UXL8</accession>
<evidence type="ECO:0000313" key="4">
    <source>
        <dbReference type="Proteomes" id="UP001189429"/>
    </source>
</evidence>
<feature type="region of interest" description="Disordered" evidence="1">
    <location>
        <begin position="262"/>
        <end position="288"/>
    </location>
</feature>
<sequence length="542" mass="57235">MVDVVLATTALGASALGPAVLVPLAAAGGYWLSGLGRAAGSPAPAVGAQPAFTCACPREGWPLWGLVLVFVVGGSCVLCCLGCSTAAAGLAWWRRDHAAARRRLEDQVQAPNRGSILETELAASQQEEDHALGPFVRARVRGAGLANPASALATVSFEILLVDVEEGVLTELVPEAVYYEDGQHAQRVLRHFTPRARHWPHGRTVLEESSRAFRSQFGEEAFAEFFTAGEEEAESAVIVGGSSEQPAEEEAAEVAGVLRDGFAESDGPLEPPPQRDFAGEGEDDAAGGGTEMERFAAALMGAARAFSQRGEEGGAGGNGDLMGLGGGNVGAGVRGTAHREALIAARRTSPGSFSRSLMEAMAAQGRSSRQPRGVAYDPPEPRLWLERTGGWSEFTPGSPNTVRDLALIAWQVADIVDRLWMNQIAEAADSAALLLMGLDQARIDGGRLDMMWLYQFERDPPASLFARGGQSAVGTRQFSSLANPRWSTVNLAYLRELDLLETRRSELQRPQGRTPVPRARGAPEQPQPEGAGVIGPGGGAAE</sequence>
<feature type="region of interest" description="Disordered" evidence="1">
    <location>
        <begin position="504"/>
        <end position="542"/>
    </location>
</feature>
<dbReference type="EMBL" id="CAUYUJ010016405">
    <property type="protein sequence ID" value="CAK0864934.1"/>
    <property type="molecule type" value="Genomic_DNA"/>
</dbReference>
<reference evidence="3" key="1">
    <citation type="submission" date="2023-10" db="EMBL/GenBank/DDBJ databases">
        <authorList>
            <person name="Chen Y."/>
            <person name="Shah S."/>
            <person name="Dougan E. K."/>
            <person name="Thang M."/>
            <person name="Chan C."/>
        </authorList>
    </citation>
    <scope>NUCLEOTIDE SEQUENCE [LARGE SCALE GENOMIC DNA]</scope>
</reference>
<feature type="non-terminal residue" evidence="3">
    <location>
        <position position="542"/>
    </location>
</feature>
<evidence type="ECO:0008006" key="5">
    <source>
        <dbReference type="Google" id="ProtNLM"/>
    </source>
</evidence>
<keyword evidence="2" id="KW-0472">Membrane</keyword>
<evidence type="ECO:0000313" key="3">
    <source>
        <dbReference type="EMBL" id="CAK0864934.1"/>
    </source>
</evidence>
<protein>
    <recommendedName>
        <fullName evidence="5">Phospholipase B-like</fullName>
    </recommendedName>
</protein>
<evidence type="ECO:0000256" key="2">
    <source>
        <dbReference type="SAM" id="Phobius"/>
    </source>
</evidence>
<organism evidence="3 4">
    <name type="scientific">Prorocentrum cordatum</name>
    <dbReference type="NCBI Taxonomy" id="2364126"/>
    <lineage>
        <taxon>Eukaryota</taxon>
        <taxon>Sar</taxon>
        <taxon>Alveolata</taxon>
        <taxon>Dinophyceae</taxon>
        <taxon>Prorocentrales</taxon>
        <taxon>Prorocentraceae</taxon>
        <taxon>Prorocentrum</taxon>
    </lineage>
</organism>
<gene>
    <name evidence="3" type="ORF">PCOR1329_LOCUS52630</name>
</gene>
<feature type="compositionally biased region" description="Gly residues" evidence="1">
    <location>
        <begin position="532"/>
        <end position="542"/>
    </location>
</feature>